<gene>
    <name evidence="2" type="ORF">OGH68_15630</name>
</gene>
<keyword evidence="1" id="KW-0812">Transmembrane</keyword>
<proteinExistence type="predicted"/>
<evidence type="ECO:0000313" key="3">
    <source>
        <dbReference type="Proteomes" id="UP001163878"/>
    </source>
</evidence>
<accession>A0ABY6IAK3</accession>
<feature type="transmembrane region" description="Helical" evidence="1">
    <location>
        <begin position="6"/>
        <end position="24"/>
    </location>
</feature>
<organism evidence="2 3">
    <name type="scientific">Streptomyces peucetius</name>
    <dbReference type="NCBI Taxonomy" id="1950"/>
    <lineage>
        <taxon>Bacteria</taxon>
        <taxon>Bacillati</taxon>
        <taxon>Actinomycetota</taxon>
        <taxon>Actinomycetes</taxon>
        <taxon>Kitasatosporales</taxon>
        <taxon>Streptomycetaceae</taxon>
        <taxon>Streptomyces</taxon>
    </lineage>
</organism>
<sequence>MRTIWLTGAEWVAVLRIGLGLWWLESWRHKDKKGWFERGTGITWAAGVAAEHRWRPVRTGFEKIVAPRPRAMAYLVVHAELALGLGLVAGFLTPIALAGGLVLNLLYLILMIHDWAEQGQNAMMALISLVALFAMSWQVWSLDSAIGLFL</sequence>
<feature type="transmembrane region" description="Helical" evidence="1">
    <location>
        <begin position="95"/>
        <end position="115"/>
    </location>
</feature>
<reference evidence="2" key="1">
    <citation type="submission" date="2022-10" db="EMBL/GenBank/DDBJ databases">
        <title>Cytochrome P450 Catalyzes Benzene Ring Formation in the Biosynthesis of Trialkyl-Substituted Aromatic Polyketides.</title>
        <authorList>
            <person name="Zhao E."/>
            <person name="Ge H."/>
        </authorList>
    </citation>
    <scope>NUCLEOTIDE SEQUENCE</scope>
    <source>
        <strain evidence="2">NA0869</strain>
    </source>
</reference>
<keyword evidence="1" id="KW-1133">Transmembrane helix</keyword>
<keyword evidence="1" id="KW-0472">Membrane</keyword>
<evidence type="ECO:0000256" key="1">
    <source>
        <dbReference type="SAM" id="Phobius"/>
    </source>
</evidence>
<name>A0ABY6IAK3_STRPE</name>
<dbReference type="EMBL" id="CP107567">
    <property type="protein sequence ID" value="UYQ62770.1"/>
    <property type="molecule type" value="Genomic_DNA"/>
</dbReference>
<keyword evidence="3" id="KW-1185">Reference proteome</keyword>
<dbReference type="RefSeq" id="WP_264244571.1">
    <property type="nucleotide sequence ID" value="NZ_CP107567.1"/>
</dbReference>
<feature type="transmembrane region" description="Helical" evidence="1">
    <location>
        <begin position="122"/>
        <end position="140"/>
    </location>
</feature>
<evidence type="ECO:0000313" key="2">
    <source>
        <dbReference type="EMBL" id="UYQ62770.1"/>
    </source>
</evidence>
<protein>
    <submittedName>
        <fullName evidence="2">DoxX family protein</fullName>
    </submittedName>
</protein>
<dbReference type="Proteomes" id="UP001163878">
    <property type="component" value="Chromosome"/>
</dbReference>